<evidence type="ECO:0000259" key="8">
    <source>
        <dbReference type="Pfam" id="PF25795"/>
    </source>
</evidence>
<protein>
    <recommendedName>
        <fullName evidence="8">Exportin-7/Ran-binding protein 17 TPR repeats domain-containing protein</fullName>
    </recommendedName>
</protein>
<evidence type="ECO:0000256" key="3">
    <source>
        <dbReference type="ARBA" id="ARBA00009466"/>
    </source>
</evidence>
<evidence type="ECO:0000256" key="4">
    <source>
        <dbReference type="ARBA" id="ARBA00022448"/>
    </source>
</evidence>
<evidence type="ECO:0000313" key="9">
    <source>
        <dbReference type="EMBL" id="KAL2913002.1"/>
    </source>
</evidence>
<keyword evidence="6" id="KW-0653">Protein transport</keyword>
<dbReference type="InterPro" id="IPR057947">
    <property type="entry name" value="TPR_XPO7/RBP17"/>
</dbReference>
<dbReference type="InterPro" id="IPR011989">
    <property type="entry name" value="ARM-like"/>
</dbReference>
<evidence type="ECO:0000256" key="7">
    <source>
        <dbReference type="ARBA" id="ARBA00023242"/>
    </source>
</evidence>
<comment type="subcellular location">
    <subcellularLocation>
        <location evidence="2">Cytoplasm</location>
    </subcellularLocation>
    <subcellularLocation>
        <location evidence="1">Nucleus</location>
    </subcellularLocation>
</comment>
<proteinExistence type="inferred from homology"/>
<sequence length="987" mass="110067">MLAQIEEGLASAAAKDAGALGQIVQRCILVLEQSTQSFAIMWVGGYLKKLIATQQSQIPLADLVAINNTVIRRISQPSFSGGRASLNVLCSISAAVTVLGWGRSEEVFANALLPSDGTSYPQNAWVLLLQAVVQEMSQEKSILKGFPKHRKTAVSFRDSHLLSIFRGGSQMFRDSAASGTLAQQPSFARNLLLLLIECLSFDFIGINPDESSDDQGSVHIPTNWKEDIQDQMFLSVLCNSLISVPDCQPEILDTLASIFCTRRSLFSDSEREQFTATNLQVLRDILNFFDSLSEDGQHRLYRLISRFLSVYSSDALKSANGEEFVRLFMARSVSSIPAWHDAQIIHIVQAWNRLVDSSGSAASDLGTKYGPYVVAVAQALIRFDGKFGRDSEELLSQVLDSCANVIRFDYANVADMLSERFKSSANAFISGSPGPERSDSAALSCSWPTLLIAAVIGARAPYQLSSMDLINTANRGTLFRDELELSLIYFALQFKRSYLCDTGSRRAALFETVAQYCSISSQDQATISIFDKLLVNLRFATSSLVLEKTMEAFTDFTSGSVTSKMLKKSQVIIFLVQNHSSEHFSRITDQKLLQQFFAGITKLLILESDESFDKELYIFLAPLQTNIEQYKGMSDSELLEPVVRAEICKLFRKLRQAPVERLAIMSVFVAKKHFQPFFDLDDNVAALRFFHEFVWNKSGRLNFDVNSASGVVIFREVSQVANEIGLALIKSDLASIPESQYWPKVFKRISIILNLLKNILGGRYVCFGVFALYNDPVLANTLSVMFGLSRFIEARYLLARLATLQAFLGVWAVFTGEQLMLVEDLDIETFSHVLECCNAAILDLSAHSLVSSQACTIIDNIFTHVCQRHIRGKAPDVIFARVQQTAHHCRALLATLFDKLVNEDPPNQWSMTRPLLPLVLLFSDFFQSYVEQLIAEQRSQNQEAFGNAILSVMEGVTLSLETRNRDRFTTNVSHVRRRILLEASSPS</sequence>
<evidence type="ECO:0000256" key="6">
    <source>
        <dbReference type="ARBA" id="ARBA00022927"/>
    </source>
</evidence>
<name>A0ABR4N0E9_9FUNG</name>
<feature type="domain" description="Exportin-7/Ran-binding protein 17 TPR repeats" evidence="8">
    <location>
        <begin position="390"/>
        <end position="590"/>
    </location>
</feature>
<accession>A0ABR4N0E9</accession>
<keyword evidence="4" id="KW-0813">Transport</keyword>
<dbReference type="Gene3D" id="1.25.10.10">
    <property type="entry name" value="Leucine-rich Repeat Variant"/>
    <property type="match status" value="1"/>
</dbReference>
<organism evidence="9 10">
    <name type="scientific">Polyrhizophydium stewartii</name>
    <dbReference type="NCBI Taxonomy" id="2732419"/>
    <lineage>
        <taxon>Eukaryota</taxon>
        <taxon>Fungi</taxon>
        <taxon>Fungi incertae sedis</taxon>
        <taxon>Chytridiomycota</taxon>
        <taxon>Chytridiomycota incertae sedis</taxon>
        <taxon>Chytridiomycetes</taxon>
        <taxon>Rhizophydiales</taxon>
        <taxon>Rhizophydiales incertae sedis</taxon>
        <taxon>Polyrhizophydium</taxon>
    </lineage>
</organism>
<comment type="similarity">
    <text evidence="3">Belongs to the exportin family.</text>
</comment>
<reference evidence="9 10" key="1">
    <citation type="submission" date="2023-09" db="EMBL/GenBank/DDBJ databases">
        <title>Pangenome analysis of Batrachochytrium dendrobatidis and related Chytrids.</title>
        <authorList>
            <person name="Yacoub M.N."/>
            <person name="Stajich J.E."/>
            <person name="James T.Y."/>
        </authorList>
    </citation>
    <scope>NUCLEOTIDE SEQUENCE [LARGE SCALE GENOMIC DNA]</scope>
    <source>
        <strain evidence="9 10">JEL0888</strain>
    </source>
</reference>
<keyword evidence="10" id="KW-1185">Reference proteome</keyword>
<comment type="caution">
    <text evidence="9">The sequence shown here is derived from an EMBL/GenBank/DDBJ whole genome shotgun (WGS) entry which is preliminary data.</text>
</comment>
<keyword evidence="7" id="KW-0539">Nucleus</keyword>
<dbReference type="PANTHER" id="PTHR12596:SF2">
    <property type="entry name" value="EXPORTIN-7 ISOFORM X1"/>
    <property type="match status" value="1"/>
</dbReference>
<gene>
    <name evidence="9" type="ORF">HK105_207457</name>
</gene>
<dbReference type="InterPro" id="IPR044189">
    <property type="entry name" value="XPO4/7-like"/>
</dbReference>
<evidence type="ECO:0000256" key="2">
    <source>
        <dbReference type="ARBA" id="ARBA00004496"/>
    </source>
</evidence>
<evidence type="ECO:0000313" key="10">
    <source>
        <dbReference type="Proteomes" id="UP001527925"/>
    </source>
</evidence>
<evidence type="ECO:0000256" key="1">
    <source>
        <dbReference type="ARBA" id="ARBA00004123"/>
    </source>
</evidence>
<evidence type="ECO:0000256" key="5">
    <source>
        <dbReference type="ARBA" id="ARBA00022490"/>
    </source>
</evidence>
<dbReference type="Proteomes" id="UP001527925">
    <property type="component" value="Unassembled WGS sequence"/>
</dbReference>
<keyword evidence="5" id="KW-0963">Cytoplasm</keyword>
<dbReference type="EMBL" id="JADGIZ020000053">
    <property type="protein sequence ID" value="KAL2913002.1"/>
    <property type="molecule type" value="Genomic_DNA"/>
</dbReference>
<dbReference type="PANTHER" id="PTHR12596">
    <property type="entry name" value="EXPORTIN 4,7-RELATED"/>
    <property type="match status" value="1"/>
</dbReference>
<dbReference type="Pfam" id="PF25795">
    <property type="entry name" value="TPR_XPO7"/>
    <property type="match status" value="1"/>
</dbReference>